<dbReference type="Pfam" id="PF03404">
    <property type="entry name" value="Mo-co_dimer"/>
    <property type="match status" value="1"/>
</dbReference>
<comment type="caution">
    <text evidence="7">The sequence shown here is derived from an EMBL/GenBank/DDBJ whole genome shotgun (WGS) entry which is preliminary data.</text>
</comment>
<evidence type="ECO:0000256" key="3">
    <source>
        <dbReference type="ARBA" id="ARBA00022723"/>
    </source>
</evidence>
<dbReference type="Proteomes" id="UP001139031">
    <property type="component" value="Unassembled WGS sequence"/>
</dbReference>
<dbReference type="PANTHER" id="PTHR19372:SF7">
    <property type="entry name" value="SULFITE OXIDASE, MITOCHONDRIAL"/>
    <property type="match status" value="1"/>
</dbReference>
<evidence type="ECO:0000259" key="6">
    <source>
        <dbReference type="Pfam" id="PF03404"/>
    </source>
</evidence>
<dbReference type="InterPro" id="IPR014756">
    <property type="entry name" value="Ig_E-set"/>
</dbReference>
<sequence>MTAVLMTDGDTLGVHDIPEATGMPAPEGTSLELRPVDGMPTWFGRRLARALLRFVSMEENKPAQLSQLVTPTAGYFRRDRHVHPAVDPDTYRLQITGVANPRVLTLPELLALPRETRVCVQECAGNGNHLQGSAGLCGQAVWEGPSFASLLELCGGPGPATHFACHGLDTLGFLKRGYHYGLSLDELTRARAIVAVTMNGEPLSRRHGFPSRLIVPRIYSMSHVKWLSHIEGKTKPHMGIHNRLVFTNKELRDGKWVRVQARWIGLKSIISDCRAAQGGGWLLLGAAWGGERPVAAVEVSTDGGLSWQRAGLQPVREQVARDARLASGEIDGAWSVFQFHWRPPGPGTYKVGSRAIDEDGNVQALDNDPNVHGHFNQTRVKWRTVVVPENRLPPGA</sequence>
<keyword evidence="2" id="KW-0500">Molybdenum</keyword>
<organism evidence="7 8">
    <name type="scientific">Nannocystis pusilla</name>
    <dbReference type="NCBI Taxonomy" id="889268"/>
    <lineage>
        <taxon>Bacteria</taxon>
        <taxon>Pseudomonadati</taxon>
        <taxon>Myxococcota</taxon>
        <taxon>Polyangia</taxon>
        <taxon>Nannocystales</taxon>
        <taxon>Nannocystaceae</taxon>
        <taxon>Nannocystis</taxon>
    </lineage>
</organism>
<dbReference type="Gene3D" id="3.90.420.10">
    <property type="entry name" value="Oxidoreductase, molybdopterin-binding domain"/>
    <property type="match status" value="1"/>
</dbReference>
<dbReference type="PANTHER" id="PTHR19372">
    <property type="entry name" value="SULFITE REDUCTASE"/>
    <property type="match status" value="1"/>
</dbReference>
<name>A0ABS7TJB1_9BACT</name>
<evidence type="ECO:0000256" key="2">
    <source>
        <dbReference type="ARBA" id="ARBA00022505"/>
    </source>
</evidence>
<proteinExistence type="predicted"/>
<feature type="domain" description="Oxidoreductase molybdopterin-binding" evidence="5">
    <location>
        <begin position="84"/>
        <end position="239"/>
    </location>
</feature>
<feature type="domain" description="Moybdenum cofactor oxidoreductase dimerisation" evidence="6">
    <location>
        <begin position="285"/>
        <end position="377"/>
    </location>
</feature>
<gene>
    <name evidence="7" type="ORF">K7C98_03490</name>
</gene>
<dbReference type="InterPro" id="IPR008335">
    <property type="entry name" value="Mopterin_OxRdtase_euk"/>
</dbReference>
<accession>A0ABS7TJB1</accession>
<keyword evidence="3" id="KW-0479">Metal-binding</keyword>
<dbReference type="Gene3D" id="2.60.40.650">
    <property type="match status" value="1"/>
</dbReference>
<evidence type="ECO:0000313" key="7">
    <source>
        <dbReference type="EMBL" id="MBZ5708306.1"/>
    </source>
</evidence>
<evidence type="ECO:0000313" key="8">
    <source>
        <dbReference type="Proteomes" id="UP001139031"/>
    </source>
</evidence>
<keyword evidence="8" id="KW-1185">Reference proteome</keyword>
<dbReference type="Pfam" id="PF00174">
    <property type="entry name" value="Oxidored_molyb"/>
    <property type="match status" value="1"/>
</dbReference>
<dbReference type="SUPFAM" id="SSF56524">
    <property type="entry name" value="Oxidoreductase molybdopterin-binding domain"/>
    <property type="match status" value="1"/>
</dbReference>
<reference evidence="7" key="1">
    <citation type="submission" date="2021-08" db="EMBL/GenBank/DDBJ databases">
        <authorList>
            <person name="Stevens D.C."/>
        </authorList>
    </citation>
    <scope>NUCLEOTIDE SEQUENCE</scope>
    <source>
        <strain evidence="7">DSM 53165</strain>
    </source>
</reference>
<evidence type="ECO:0000256" key="1">
    <source>
        <dbReference type="ARBA" id="ARBA00001924"/>
    </source>
</evidence>
<dbReference type="SUPFAM" id="SSF81296">
    <property type="entry name" value="E set domains"/>
    <property type="match status" value="1"/>
</dbReference>
<keyword evidence="4" id="KW-0560">Oxidoreductase</keyword>
<evidence type="ECO:0000256" key="4">
    <source>
        <dbReference type="ARBA" id="ARBA00023002"/>
    </source>
</evidence>
<comment type="cofactor">
    <cofactor evidence="1">
        <name>Mo-molybdopterin</name>
        <dbReference type="ChEBI" id="CHEBI:71302"/>
    </cofactor>
</comment>
<protein>
    <submittedName>
        <fullName evidence="7">Molybdopterin-dependent oxidoreductase</fullName>
    </submittedName>
</protein>
<dbReference type="EMBL" id="JAIRAU010000001">
    <property type="protein sequence ID" value="MBZ5708306.1"/>
    <property type="molecule type" value="Genomic_DNA"/>
</dbReference>
<dbReference type="InterPro" id="IPR036374">
    <property type="entry name" value="OxRdtase_Mopterin-bd_sf"/>
</dbReference>
<evidence type="ECO:0000259" key="5">
    <source>
        <dbReference type="Pfam" id="PF00174"/>
    </source>
</evidence>
<dbReference type="InterPro" id="IPR000572">
    <property type="entry name" value="OxRdtase_Mopterin-bd_dom"/>
</dbReference>
<dbReference type="InterPro" id="IPR005066">
    <property type="entry name" value="MoCF_OxRdtse_dimer"/>
</dbReference>
<dbReference type="RefSeq" id="WP_224190056.1">
    <property type="nucleotide sequence ID" value="NZ_JAIRAU010000001.1"/>
</dbReference>
<dbReference type="PRINTS" id="PR00407">
    <property type="entry name" value="EUMOPTERIN"/>
</dbReference>